<evidence type="ECO:0000313" key="1">
    <source>
        <dbReference type="EMBL" id="ROT71723.1"/>
    </source>
</evidence>
<reference evidence="1 2" key="2">
    <citation type="submission" date="2019-01" db="EMBL/GenBank/DDBJ databases">
        <title>The decoding of complex shrimp genome reveals the adaptation for benthos swimmer, frequently molting mechanism and breeding impact on genome.</title>
        <authorList>
            <person name="Sun Y."/>
            <person name="Gao Y."/>
            <person name="Yu Y."/>
        </authorList>
    </citation>
    <scope>NUCLEOTIDE SEQUENCE [LARGE SCALE GENOMIC DNA]</scope>
    <source>
        <tissue evidence="1">Muscle</tissue>
    </source>
</reference>
<dbReference type="PANTHER" id="PTHR12984:SF16">
    <property type="entry name" value="BLACK MATCH, ISOFORM H"/>
    <property type="match status" value="1"/>
</dbReference>
<reference evidence="1 2" key="1">
    <citation type="submission" date="2018-04" db="EMBL/GenBank/DDBJ databases">
        <authorList>
            <person name="Zhang X."/>
            <person name="Yuan J."/>
            <person name="Li F."/>
            <person name="Xiang J."/>
        </authorList>
    </citation>
    <scope>NUCLEOTIDE SEQUENCE [LARGE SCALE GENOMIC DNA]</scope>
    <source>
        <tissue evidence="1">Muscle</tissue>
    </source>
</reference>
<dbReference type="AlphaFoldDB" id="A0A3R7M3B9"/>
<comment type="caution">
    <text evidence="1">The sequence shown here is derived from an EMBL/GenBank/DDBJ whole genome shotgun (WGS) entry which is preliminary data.</text>
</comment>
<dbReference type="PANTHER" id="PTHR12984">
    <property type="entry name" value="SCY1-RELATED S/T PROTEIN KINASE-LIKE"/>
    <property type="match status" value="1"/>
</dbReference>
<feature type="non-terminal residue" evidence="1">
    <location>
        <position position="1"/>
    </location>
</feature>
<organism evidence="1 2">
    <name type="scientific">Penaeus vannamei</name>
    <name type="common">Whiteleg shrimp</name>
    <name type="synonym">Litopenaeus vannamei</name>
    <dbReference type="NCBI Taxonomy" id="6689"/>
    <lineage>
        <taxon>Eukaryota</taxon>
        <taxon>Metazoa</taxon>
        <taxon>Ecdysozoa</taxon>
        <taxon>Arthropoda</taxon>
        <taxon>Crustacea</taxon>
        <taxon>Multicrustacea</taxon>
        <taxon>Malacostraca</taxon>
        <taxon>Eumalacostraca</taxon>
        <taxon>Eucarida</taxon>
        <taxon>Decapoda</taxon>
        <taxon>Dendrobranchiata</taxon>
        <taxon>Penaeoidea</taxon>
        <taxon>Penaeidae</taxon>
        <taxon>Penaeus</taxon>
    </lineage>
</organism>
<dbReference type="SUPFAM" id="SSF48371">
    <property type="entry name" value="ARM repeat"/>
    <property type="match status" value="1"/>
</dbReference>
<gene>
    <name evidence="1" type="ORF">C7M84_009941</name>
</gene>
<sequence>DPAVHALQFLDVINMKDPTQKSHFYRTTLMEVMPQIPKKLWFLHVWPSLQQEMRTQEVLAAVLQPILKLISEISTDEYENIVLPHFRVVFNLPKSIQASVTLLENIHIILEKTPSEDIATDILPIIYSGLESTTIQVPVAAVVAASNASEHLDVDSIKKTVLPRTKAIYEKNPSDVALCLTVLGCIERILDKLERSAIIDDVMPILNDVKLQDADVTVKVVSGSGGGHHRFGTLLGRFWGRYVESKWGSGLNCILPRAWIFQLVRVSLLHSLPLSSSFSLSLPLSVHFSFSSSLFLYLPFSLNFSLPLPSFLPLPLLPFLHLSLPPFSFISLSFSPSLYSVSISLSLSPSHPLSLPPFLSPSPLLLSPSHSLFYFILRNLLFSGMSTWETSESDG</sequence>
<dbReference type="OrthoDB" id="79687at2759"/>
<evidence type="ECO:0000313" key="2">
    <source>
        <dbReference type="Proteomes" id="UP000283509"/>
    </source>
</evidence>
<protein>
    <submittedName>
        <fullName evidence="1">Putative SCY1-like protein 2</fullName>
    </submittedName>
</protein>
<accession>A0A3R7M3B9</accession>
<proteinExistence type="predicted"/>
<dbReference type="InterPro" id="IPR051177">
    <property type="entry name" value="CIK-Related_Protein"/>
</dbReference>
<dbReference type="Gene3D" id="1.25.10.10">
    <property type="entry name" value="Leucine-rich Repeat Variant"/>
    <property type="match status" value="1"/>
</dbReference>
<name>A0A3R7M3B9_PENVA</name>
<dbReference type="InterPro" id="IPR016024">
    <property type="entry name" value="ARM-type_fold"/>
</dbReference>
<dbReference type="Proteomes" id="UP000283509">
    <property type="component" value="Unassembled WGS sequence"/>
</dbReference>
<keyword evidence="2" id="KW-1185">Reference proteome</keyword>
<dbReference type="EMBL" id="QCYY01002258">
    <property type="protein sequence ID" value="ROT71723.1"/>
    <property type="molecule type" value="Genomic_DNA"/>
</dbReference>
<dbReference type="InterPro" id="IPR011989">
    <property type="entry name" value="ARM-like"/>
</dbReference>